<dbReference type="Pfam" id="PF14871">
    <property type="entry name" value="GHL6"/>
    <property type="match status" value="1"/>
</dbReference>
<proteinExistence type="predicted"/>
<dbReference type="SUPFAM" id="SSF51445">
    <property type="entry name" value="(Trans)glycosidases"/>
    <property type="match status" value="1"/>
</dbReference>
<reference evidence="1 2" key="1">
    <citation type="submission" date="2018-05" db="EMBL/GenBank/DDBJ databases">
        <title>Amnibacterium sp. M8JJ-5, whole genome shotgun sequence.</title>
        <authorList>
            <person name="Tuo L."/>
        </authorList>
    </citation>
    <scope>NUCLEOTIDE SEQUENCE [LARGE SCALE GENOMIC DNA]</scope>
    <source>
        <strain evidence="1 2">M8JJ-5</strain>
    </source>
</reference>
<dbReference type="InterPro" id="IPR017853">
    <property type="entry name" value="GH"/>
</dbReference>
<gene>
    <name evidence="1" type="ORF">DDQ50_03410</name>
</gene>
<evidence type="ECO:0000313" key="2">
    <source>
        <dbReference type="Proteomes" id="UP000244893"/>
    </source>
</evidence>
<dbReference type="Gene3D" id="3.20.20.80">
    <property type="entry name" value="Glycosidases"/>
    <property type="match status" value="1"/>
</dbReference>
<name>A0A2V1HWI2_9MICO</name>
<evidence type="ECO:0000313" key="1">
    <source>
        <dbReference type="EMBL" id="PVZ95559.1"/>
    </source>
</evidence>
<accession>A0A2V1HWI2</accession>
<sequence length="705" mass="76143">MTLVSGETIRDGQGDAHRPWWREPFRVFQTNLRETDTVLDVEKTLDAIEEHGSNAWLINAGGILSFYPTRLGHQTRNPHLAERPSGDLLGDAVEAAHARGIRVIARMDFSKVGRRVAEEHPDWLYVGPDGEYQEYQGLFSTCPSAGYYQTAAFEALTEVAERYGVDGFFFNWFGFNEIDYSGRYRGVSQNESSRRGFAEFSGGQELPVGPESENYLTWRAYAGRTIGDLTRRFREHISALLPDACFIRGPGADIIFHEANNELGRLLWPSATSEAVSVAKSADPERPVFVNSVAFVDMPYRLAAEDSAHYEQYIAQTLARGGAPSVYIMGEPGAIDYPNVAAVSPLFRFHRDHHRDYADLRPAAQVAIVRPDSVVLDPIAFGTALAEFRGIYRALQQAHVPFDVVASADLAAALSGPGLAEHRVLVLPDVGPVDPAVAAELDRRVADGLTVVLTGASATGRDGGAQLTHSPVEALGKPLIGQDAYALYAVEPAEPGSHPRHPVVPIIGSSYPMTVRSSAATEFALVPPAPFGPPEKAYGNTVSAAPAIVTAAAGDGSVIVIPWSIGRSFYEVGLSVIGDLIARVVDGARRGHRLRFDLPPHIEVTEQRSEAGTVLHLVNLSGVQGNTFVPPVTAHGGGVISDRPIRATDLRSDSALTVTAVHGGWRVDLPPIGALAVIRIEYEAPLTADEPAARPRTPETTRNDD</sequence>
<dbReference type="InterPro" id="IPR029062">
    <property type="entry name" value="Class_I_gatase-like"/>
</dbReference>
<dbReference type="Proteomes" id="UP000244893">
    <property type="component" value="Unassembled WGS sequence"/>
</dbReference>
<dbReference type="AlphaFoldDB" id="A0A2V1HWI2"/>
<keyword evidence="2" id="KW-1185">Reference proteome</keyword>
<evidence type="ECO:0008006" key="3">
    <source>
        <dbReference type="Google" id="ProtNLM"/>
    </source>
</evidence>
<dbReference type="CDD" id="cd03143">
    <property type="entry name" value="A4_beta-galactosidase_middle_domain"/>
    <property type="match status" value="1"/>
</dbReference>
<dbReference type="Gene3D" id="3.40.50.880">
    <property type="match status" value="1"/>
</dbReference>
<organism evidence="1 2">
    <name type="scientific">Amnibacterium flavum</name>
    <dbReference type="NCBI Taxonomy" id="2173173"/>
    <lineage>
        <taxon>Bacteria</taxon>
        <taxon>Bacillati</taxon>
        <taxon>Actinomycetota</taxon>
        <taxon>Actinomycetes</taxon>
        <taxon>Micrococcales</taxon>
        <taxon>Microbacteriaceae</taxon>
        <taxon>Amnibacterium</taxon>
    </lineage>
</organism>
<dbReference type="InterPro" id="IPR028212">
    <property type="entry name" value="GHL6"/>
</dbReference>
<protein>
    <recommendedName>
        <fullName evidence="3">Beta-galactosidase trimerisation domain-containing protein</fullName>
    </recommendedName>
</protein>
<dbReference type="EMBL" id="QEOP01000001">
    <property type="protein sequence ID" value="PVZ95559.1"/>
    <property type="molecule type" value="Genomic_DNA"/>
</dbReference>
<comment type="caution">
    <text evidence="1">The sequence shown here is derived from an EMBL/GenBank/DDBJ whole genome shotgun (WGS) entry which is preliminary data.</text>
</comment>
<dbReference type="OrthoDB" id="9780891at2"/>
<dbReference type="RefSeq" id="WP_116755294.1">
    <property type="nucleotide sequence ID" value="NZ_JBHUEX010000001.1"/>
</dbReference>